<dbReference type="PANTHER" id="PTHR30055:SF234">
    <property type="entry name" value="HTH-TYPE TRANSCRIPTIONAL REGULATOR BETI"/>
    <property type="match status" value="1"/>
</dbReference>
<dbReference type="Pfam" id="PF00440">
    <property type="entry name" value="TetR_N"/>
    <property type="match status" value="1"/>
</dbReference>
<reference evidence="7 8" key="1">
    <citation type="submission" date="2018-12" db="EMBL/GenBank/DDBJ databases">
        <title>Amycolatopsis eburnea sp. nov. actinomycete associate with arbuscular mycorrhiza fungal spore.</title>
        <authorList>
            <person name="Lumyong S."/>
            <person name="Chaiya L."/>
        </authorList>
    </citation>
    <scope>NUCLEOTIDE SEQUENCE [LARGE SCALE GENOMIC DNA]</scope>
    <source>
        <strain evidence="7 8">GLM-1</strain>
    </source>
</reference>
<protein>
    <submittedName>
        <fullName evidence="7">TetR family transcriptional regulator</fullName>
    </submittedName>
</protein>
<dbReference type="EMBL" id="RSEC01000058">
    <property type="protein sequence ID" value="RSD14110.1"/>
    <property type="molecule type" value="Genomic_DNA"/>
</dbReference>
<comment type="caution">
    <text evidence="7">The sequence shown here is derived from an EMBL/GenBank/DDBJ whole genome shotgun (WGS) entry which is preliminary data.</text>
</comment>
<dbReference type="GO" id="GO:0000976">
    <property type="term" value="F:transcription cis-regulatory region binding"/>
    <property type="evidence" value="ECO:0007669"/>
    <property type="project" value="TreeGrafter"/>
</dbReference>
<dbReference type="AlphaFoldDB" id="A0A427T586"/>
<dbReference type="InterPro" id="IPR036271">
    <property type="entry name" value="Tet_transcr_reg_TetR-rel_C_sf"/>
</dbReference>
<gene>
    <name evidence="7" type="ORF">EIY87_31245</name>
</gene>
<sequence>MSVKPLRRDAMESRARIISAARVVFAEHGCEVPLAEVAAAAGVGVATLSRHFDRAQLVQAVIEQRLQEHVNTADDALALAPEEAVLSYVRGLCARGLVDRSLIRTFTLPLPDSQIAGRLRRQLRQRQLKLISAGQDAGVLRAGVVPEDLLLVLLAVQCSRESTTGDAAWERTLAILLAGLSDAATDRELPSPPRLDDLSQPANGPRPGRRPSPLSKS</sequence>
<dbReference type="GO" id="GO:0003700">
    <property type="term" value="F:DNA-binding transcription factor activity"/>
    <property type="evidence" value="ECO:0007669"/>
    <property type="project" value="TreeGrafter"/>
</dbReference>
<dbReference type="PROSITE" id="PS50977">
    <property type="entry name" value="HTH_TETR_2"/>
    <property type="match status" value="1"/>
</dbReference>
<proteinExistence type="predicted"/>
<dbReference type="PANTHER" id="PTHR30055">
    <property type="entry name" value="HTH-TYPE TRANSCRIPTIONAL REGULATOR RUTR"/>
    <property type="match status" value="1"/>
</dbReference>
<evidence type="ECO:0000259" key="6">
    <source>
        <dbReference type="PROSITE" id="PS50977"/>
    </source>
</evidence>
<keyword evidence="1" id="KW-0805">Transcription regulation</keyword>
<evidence type="ECO:0000256" key="5">
    <source>
        <dbReference type="SAM" id="MobiDB-lite"/>
    </source>
</evidence>
<dbReference type="InterPro" id="IPR001647">
    <property type="entry name" value="HTH_TetR"/>
</dbReference>
<feature type="domain" description="HTH tetR-type" evidence="6">
    <location>
        <begin position="11"/>
        <end position="70"/>
    </location>
</feature>
<dbReference type="SUPFAM" id="SSF46689">
    <property type="entry name" value="Homeodomain-like"/>
    <property type="match status" value="1"/>
</dbReference>
<dbReference type="Proteomes" id="UP000267081">
    <property type="component" value="Unassembled WGS sequence"/>
</dbReference>
<dbReference type="RefSeq" id="WP_125313384.1">
    <property type="nucleotide sequence ID" value="NZ_RSEC01000058.1"/>
</dbReference>
<dbReference type="Gene3D" id="1.10.357.10">
    <property type="entry name" value="Tetracycline Repressor, domain 2"/>
    <property type="match status" value="1"/>
</dbReference>
<accession>A0A427T586</accession>
<evidence type="ECO:0000256" key="4">
    <source>
        <dbReference type="PROSITE-ProRule" id="PRU00335"/>
    </source>
</evidence>
<feature type="compositionally biased region" description="Basic and acidic residues" evidence="5">
    <location>
        <begin position="186"/>
        <end position="197"/>
    </location>
</feature>
<keyword evidence="8" id="KW-1185">Reference proteome</keyword>
<evidence type="ECO:0000313" key="7">
    <source>
        <dbReference type="EMBL" id="RSD14110.1"/>
    </source>
</evidence>
<feature type="DNA-binding region" description="H-T-H motif" evidence="4">
    <location>
        <begin position="33"/>
        <end position="52"/>
    </location>
</feature>
<feature type="region of interest" description="Disordered" evidence="5">
    <location>
        <begin position="186"/>
        <end position="217"/>
    </location>
</feature>
<organism evidence="7 8">
    <name type="scientific">Amycolatopsis eburnea</name>
    <dbReference type="NCBI Taxonomy" id="2267691"/>
    <lineage>
        <taxon>Bacteria</taxon>
        <taxon>Bacillati</taxon>
        <taxon>Actinomycetota</taxon>
        <taxon>Actinomycetes</taxon>
        <taxon>Pseudonocardiales</taxon>
        <taxon>Pseudonocardiaceae</taxon>
        <taxon>Amycolatopsis</taxon>
    </lineage>
</organism>
<dbReference type="InterPro" id="IPR049445">
    <property type="entry name" value="TetR_SbtR-like_C"/>
</dbReference>
<keyword evidence="2 4" id="KW-0238">DNA-binding</keyword>
<evidence type="ECO:0000313" key="8">
    <source>
        <dbReference type="Proteomes" id="UP000267081"/>
    </source>
</evidence>
<dbReference type="OrthoDB" id="3680009at2"/>
<dbReference type="InterPro" id="IPR009057">
    <property type="entry name" value="Homeodomain-like_sf"/>
</dbReference>
<keyword evidence="3" id="KW-0804">Transcription</keyword>
<name>A0A427T586_9PSEU</name>
<dbReference type="InterPro" id="IPR050109">
    <property type="entry name" value="HTH-type_TetR-like_transc_reg"/>
</dbReference>
<evidence type="ECO:0000256" key="3">
    <source>
        <dbReference type="ARBA" id="ARBA00023163"/>
    </source>
</evidence>
<dbReference type="Pfam" id="PF21597">
    <property type="entry name" value="TetR_C_43"/>
    <property type="match status" value="1"/>
</dbReference>
<evidence type="ECO:0000256" key="2">
    <source>
        <dbReference type="ARBA" id="ARBA00023125"/>
    </source>
</evidence>
<dbReference type="SUPFAM" id="SSF48498">
    <property type="entry name" value="Tetracyclin repressor-like, C-terminal domain"/>
    <property type="match status" value="1"/>
</dbReference>
<evidence type="ECO:0000256" key="1">
    <source>
        <dbReference type="ARBA" id="ARBA00023015"/>
    </source>
</evidence>